<protein>
    <submittedName>
        <fullName evidence="1">Uncharacterized protein</fullName>
    </submittedName>
</protein>
<gene>
    <name evidence="1" type="ORF">SAMN04515674_11449</name>
</gene>
<reference evidence="1 2" key="1">
    <citation type="submission" date="2016-10" db="EMBL/GenBank/DDBJ databases">
        <authorList>
            <person name="de Groot N.N."/>
        </authorList>
    </citation>
    <scope>NUCLEOTIDE SEQUENCE [LARGE SCALE GENOMIC DNA]</scope>
    <source>
        <strain evidence="2">E92,LMG 26720,CCM 7988</strain>
    </source>
</reference>
<dbReference type="STRING" id="1079859.SAMN04515674_11449"/>
<evidence type="ECO:0000313" key="1">
    <source>
        <dbReference type="EMBL" id="SFQ29286.1"/>
    </source>
</evidence>
<dbReference type="Proteomes" id="UP000199306">
    <property type="component" value="Unassembled WGS sequence"/>
</dbReference>
<dbReference type="EMBL" id="FOXH01000014">
    <property type="protein sequence ID" value="SFQ29286.1"/>
    <property type="molecule type" value="Genomic_DNA"/>
</dbReference>
<sequence>MPCHLISPVPDFGKKETKIDVSNLFKSLAIKLSGDNYSCYSFKNS</sequence>
<accession>A0A1I5XBQ8</accession>
<evidence type="ECO:0000313" key="2">
    <source>
        <dbReference type="Proteomes" id="UP000199306"/>
    </source>
</evidence>
<organism evidence="1 2">
    <name type="scientific">Pseudarcicella hirudinis</name>
    <dbReference type="NCBI Taxonomy" id="1079859"/>
    <lineage>
        <taxon>Bacteria</taxon>
        <taxon>Pseudomonadati</taxon>
        <taxon>Bacteroidota</taxon>
        <taxon>Cytophagia</taxon>
        <taxon>Cytophagales</taxon>
        <taxon>Flectobacillaceae</taxon>
        <taxon>Pseudarcicella</taxon>
    </lineage>
</organism>
<keyword evidence="2" id="KW-1185">Reference proteome</keyword>
<dbReference type="AlphaFoldDB" id="A0A1I5XBQ8"/>
<proteinExistence type="predicted"/>
<name>A0A1I5XBQ8_9BACT</name>